<reference evidence="5" key="1">
    <citation type="journal article" date="2019" name="Int. J. Syst. Evol. Microbiol.">
        <title>The Global Catalogue of Microorganisms (GCM) 10K type strain sequencing project: providing services to taxonomists for standard genome sequencing and annotation.</title>
        <authorList>
            <consortium name="The Broad Institute Genomics Platform"/>
            <consortium name="The Broad Institute Genome Sequencing Center for Infectious Disease"/>
            <person name="Wu L."/>
            <person name="Ma J."/>
        </authorList>
    </citation>
    <scope>NUCLEOTIDE SEQUENCE [LARGE SCALE GENOMIC DNA]</scope>
    <source>
        <strain evidence="5">JCM 17664</strain>
    </source>
</reference>
<gene>
    <name evidence="4" type="ORF">GCM10023143_02990</name>
</gene>
<evidence type="ECO:0000313" key="5">
    <source>
        <dbReference type="Proteomes" id="UP001501207"/>
    </source>
</evidence>
<proteinExistence type="predicted"/>
<name>A0ABP8FDS9_9BACT</name>
<evidence type="ECO:0000313" key="4">
    <source>
        <dbReference type="EMBL" id="GAA4301345.1"/>
    </source>
</evidence>
<sequence length="609" mass="69962">MDLSLRDQKPETTNPKPEIGNLKPETVKDAVHMKIACFLLAACTGAFLFICAGNPAAASARDTHGKAPSNVGIVCWLETSLRRVFPQSPSGTREQLDLLTARNRQISFQVCFRNEGTDAATISCSLDGAEALKPEIRLVGLVPMPHFNTDMPQAEADGVGMLPGLVPDPLYPQTKTTAGPFASRSFWVTLHIPADIAPGEYTYRVRMSWEENKKKQEKILPVRVKISPLVIRPRHDFHVTHWIRGEAISLYYHTDLYSERWWQLARALMKDLYDHGTDVAFVQHFFELRAVFKQPCQLLIVDEPSPGKYRFDWSRVRRYVDMCKKIGFKKFEWAHLWLYWGVENAMHVYAQKDGKYVMLWDENLSATSPVYLNFLKQFLPSFHDFLQQEDILEDSYFHLSDEPGGQHVENYKKARQILHELAPWMKVMDALSDIRYGREHLTDIPVPLIDAAAAYTREHIPHWVYFCTGPRGPWLNRFYDTPLSKIRMSGWLFYHLKAQGFLHWGYNYWYKLDREETEDPYQEGAASSWPGIAYGDPFVVYPGPDGPLSSVRWEVFAESLQDYALLQTAGISPDDSLLSGLHSYADFPKNEAWIQHALEQILNRPATKK</sequence>
<feature type="compositionally biased region" description="Basic and acidic residues" evidence="1">
    <location>
        <begin position="1"/>
        <end position="10"/>
    </location>
</feature>
<dbReference type="InterPro" id="IPR025150">
    <property type="entry name" value="GH123_cat"/>
</dbReference>
<feature type="transmembrane region" description="Helical" evidence="2">
    <location>
        <begin position="31"/>
        <end position="50"/>
    </location>
</feature>
<evidence type="ECO:0000256" key="1">
    <source>
        <dbReference type="SAM" id="MobiDB-lite"/>
    </source>
</evidence>
<dbReference type="SUPFAM" id="SSF51445">
    <property type="entry name" value="(Trans)glycosidases"/>
    <property type="match status" value="1"/>
</dbReference>
<dbReference type="Proteomes" id="UP001501207">
    <property type="component" value="Unassembled WGS sequence"/>
</dbReference>
<evidence type="ECO:0000256" key="2">
    <source>
        <dbReference type="SAM" id="Phobius"/>
    </source>
</evidence>
<keyword evidence="5" id="KW-1185">Reference proteome</keyword>
<keyword evidence="2" id="KW-1133">Transmembrane helix</keyword>
<dbReference type="EMBL" id="BAABFN010000001">
    <property type="protein sequence ID" value="GAA4301345.1"/>
    <property type="molecule type" value="Genomic_DNA"/>
</dbReference>
<dbReference type="InterPro" id="IPR017853">
    <property type="entry name" value="GH"/>
</dbReference>
<keyword evidence="2" id="KW-0812">Transmembrane</keyword>
<evidence type="ECO:0000259" key="3">
    <source>
        <dbReference type="Pfam" id="PF13320"/>
    </source>
</evidence>
<organism evidence="4 5">
    <name type="scientific">Compostibacter hankyongensis</name>
    <dbReference type="NCBI Taxonomy" id="1007089"/>
    <lineage>
        <taxon>Bacteria</taxon>
        <taxon>Pseudomonadati</taxon>
        <taxon>Bacteroidota</taxon>
        <taxon>Chitinophagia</taxon>
        <taxon>Chitinophagales</taxon>
        <taxon>Chitinophagaceae</taxon>
        <taxon>Compostibacter</taxon>
    </lineage>
</organism>
<protein>
    <submittedName>
        <fullName evidence="4">DUF4091 domain-containing protein</fullName>
    </submittedName>
</protein>
<dbReference type="Pfam" id="PF13320">
    <property type="entry name" value="GH123_cat"/>
    <property type="match status" value="1"/>
</dbReference>
<feature type="region of interest" description="Disordered" evidence="1">
    <location>
        <begin position="1"/>
        <end position="21"/>
    </location>
</feature>
<feature type="domain" description="Glycoside hydrolase 123 catalytic" evidence="3">
    <location>
        <begin position="242"/>
        <end position="568"/>
    </location>
</feature>
<comment type="caution">
    <text evidence="4">The sequence shown here is derived from an EMBL/GenBank/DDBJ whole genome shotgun (WGS) entry which is preliminary data.</text>
</comment>
<accession>A0ABP8FDS9</accession>
<keyword evidence="2" id="KW-0472">Membrane</keyword>